<reference evidence="1 2" key="1">
    <citation type="journal article" date="2014" name="Antonie Van Leeuwenhoek">
        <title>Oenococcus alcoholitolerans sp. nov., a lactic acid bacteria isolated from cachaca and ethanol fermentation processes.</title>
        <authorList>
            <person name="Badotti F."/>
            <person name="Moreira A.P."/>
            <person name="Tonon L.A."/>
            <person name="de Lucena B.T."/>
            <person name="Gomes Fde C."/>
            <person name="Kruger R."/>
            <person name="Thompson C.C."/>
            <person name="de Morais M.A.Jr."/>
            <person name="Rosa C.A."/>
            <person name="Thompson F.L."/>
        </authorList>
    </citation>
    <scope>NUCLEOTIDE SEQUENCE [LARGE SCALE GENOMIC DNA]</scope>
    <source>
        <strain evidence="1 2">UFRJ-M7.2.18</strain>
    </source>
</reference>
<dbReference type="Gene3D" id="3.40.470.10">
    <property type="entry name" value="Uracil-DNA glycosylase-like domain"/>
    <property type="match status" value="1"/>
</dbReference>
<dbReference type="Proteomes" id="UP000030023">
    <property type="component" value="Unassembled WGS sequence"/>
</dbReference>
<organism evidence="1 2">
    <name type="scientific">Oenococcus alcoholitolerans</name>
    <dbReference type="NCBI Taxonomy" id="931074"/>
    <lineage>
        <taxon>Bacteria</taxon>
        <taxon>Bacillati</taxon>
        <taxon>Bacillota</taxon>
        <taxon>Bacilli</taxon>
        <taxon>Lactobacillales</taxon>
        <taxon>Lactobacillaceae</taxon>
        <taxon>Oenococcus</taxon>
    </lineage>
</organism>
<gene>
    <name evidence="1" type="ORF">Q757_06510</name>
</gene>
<name>A0ABR4XQ96_9LACO</name>
<proteinExistence type="predicted"/>
<dbReference type="SUPFAM" id="SSF52141">
    <property type="entry name" value="Uracil-DNA glycosylase-like"/>
    <property type="match status" value="1"/>
</dbReference>
<accession>A0ABR4XQ96</accession>
<comment type="caution">
    <text evidence="1">The sequence shown here is derived from an EMBL/GenBank/DDBJ whole genome shotgun (WGS) entry which is preliminary data.</text>
</comment>
<protein>
    <submittedName>
        <fullName evidence="1">DNA glycosylase</fullName>
    </submittedName>
</protein>
<evidence type="ECO:0000313" key="2">
    <source>
        <dbReference type="Proteomes" id="UP000030023"/>
    </source>
</evidence>
<keyword evidence="2" id="KW-1185">Reference proteome</keyword>
<sequence length="122" mass="13746">MAKVLGKKEPLPEISSRRQFALQNHIAIWVTLKEADIVGSKDATIENPVVNDFSELMQNSDIQYIFTEGKKSTELFKTFAAEQVGIEPIYLPSASPANRAQQKKPIYLERWSLIKKAIDGLL</sequence>
<dbReference type="EMBL" id="AXCV01000305">
    <property type="protein sequence ID" value="KGO31558.1"/>
    <property type="molecule type" value="Genomic_DNA"/>
</dbReference>
<dbReference type="InterPro" id="IPR036895">
    <property type="entry name" value="Uracil-DNA_glycosylase-like_sf"/>
</dbReference>
<evidence type="ECO:0000313" key="1">
    <source>
        <dbReference type="EMBL" id="KGO31558.1"/>
    </source>
</evidence>